<dbReference type="EMBL" id="DPIY01000002">
    <property type="protein sequence ID" value="HCT55998.1"/>
    <property type="molecule type" value="Genomic_DNA"/>
</dbReference>
<reference evidence="2 3" key="1">
    <citation type="journal article" date="2018" name="Nat. Biotechnol.">
        <title>A standardized bacterial taxonomy based on genome phylogeny substantially revises the tree of life.</title>
        <authorList>
            <person name="Parks D.H."/>
            <person name="Chuvochina M."/>
            <person name="Waite D.W."/>
            <person name="Rinke C."/>
            <person name="Skarshewski A."/>
            <person name="Chaumeil P.A."/>
            <person name="Hugenholtz P."/>
        </authorList>
    </citation>
    <scope>NUCLEOTIDE SEQUENCE [LARGE SCALE GENOMIC DNA]</scope>
    <source>
        <strain evidence="2">UBA8844</strain>
    </source>
</reference>
<proteinExistence type="predicted"/>
<organism evidence="2 3">
    <name type="scientific">Gemmatimonas aurantiaca</name>
    <dbReference type="NCBI Taxonomy" id="173480"/>
    <lineage>
        <taxon>Bacteria</taxon>
        <taxon>Pseudomonadati</taxon>
        <taxon>Gemmatimonadota</taxon>
        <taxon>Gemmatimonadia</taxon>
        <taxon>Gemmatimonadales</taxon>
        <taxon>Gemmatimonadaceae</taxon>
        <taxon>Gemmatimonas</taxon>
    </lineage>
</organism>
<dbReference type="Gene3D" id="2.60.40.1120">
    <property type="entry name" value="Carboxypeptidase-like, regulatory domain"/>
    <property type="match status" value="2"/>
</dbReference>
<evidence type="ECO:0000313" key="2">
    <source>
        <dbReference type="EMBL" id="HCT55998.1"/>
    </source>
</evidence>
<accession>A0A3D4V5P7</accession>
<dbReference type="SUPFAM" id="SSF49464">
    <property type="entry name" value="Carboxypeptidase regulatory domain-like"/>
    <property type="match status" value="1"/>
</dbReference>
<evidence type="ECO:0000256" key="1">
    <source>
        <dbReference type="SAM" id="SignalP"/>
    </source>
</evidence>
<dbReference type="InterPro" id="IPR008969">
    <property type="entry name" value="CarboxyPept-like_regulatory"/>
</dbReference>
<evidence type="ECO:0008006" key="4">
    <source>
        <dbReference type="Google" id="ProtNLM"/>
    </source>
</evidence>
<evidence type="ECO:0000313" key="3">
    <source>
        <dbReference type="Proteomes" id="UP000264071"/>
    </source>
</evidence>
<gene>
    <name evidence="2" type="ORF">DGD08_02165</name>
</gene>
<dbReference type="SUPFAM" id="SSF49452">
    <property type="entry name" value="Starch-binding domain-like"/>
    <property type="match status" value="1"/>
</dbReference>
<dbReference type="GO" id="GO:0030246">
    <property type="term" value="F:carbohydrate binding"/>
    <property type="evidence" value="ECO:0007669"/>
    <property type="project" value="InterPro"/>
</dbReference>
<dbReference type="Proteomes" id="UP000264071">
    <property type="component" value="Unassembled WGS sequence"/>
</dbReference>
<sequence length="485" mass="52096">MHKALTRFALSLIGSTVFWSTPVAAQPMRALGTVRGIVFDSLTRKPLTDAVVEVRETARLAYTDKQGRFTLDSVPIGAQQLSFSSPTLDSLGVYGFAREIDVTSDTRGVALSTPSFRTVYDRLCPAAGNAPRDSAIVFGTVYDAATRAPISKASVTLRWYETGGDGRDFLILTPERSTFTADDGVYGICGVPSDLALSTSAAHDSATSGTFSTVVGASRLLRRDLYVSRELTSAVAADTGTRAPQGTGVVRGTVRDESGNALVGALVVLTTVDRTTHTDSLGRYRFGNVPLGTQELSVRQLGRGALYRVIDVTRVEGSTHDFVLPVATVLATMNVRGTARMGVDQAGFLRRKRQGFARIIEHEEIQKRYDIGSALARIPGLRVNRSMGGTEVVGSRAVCNSPIPIVLDGVPMRMYGNNSTISREANSAVPQMPTNGSRLDALAVSDVVAIEYHPGGATIPMEYWQGMPPTCGLILIWTVFSRRQQ</sequence>
<protein>
    <recommendedName>
        <fullName evidence="4">TonB-dependent receptor plug domain-containing protein</fullName>
    </recommendedName>
</protein>
<keyword evidence="1" id="KW-0732">Signal</keyword>
<feature type="signal peptide" evidence="1">
    <location>
        <begin position="1"/>
        <end position="25"/>
    </location>
</feature>
<name>A0A3D4V5P7_9BACT</name>
<comment type="caution">
    <text evidence="2">The sequence shown here is derived from an EMBL/GenBank/DDBJ whole genome shotgun (WGS) entry which is preliminary data.</text>
</comment>
<dbReference type="InterPro" id="IPR013784">
    <property type="entry name" value="Carb-bd-like_fold"/>
</dbReference>
<dbReference type="AlphaFoldDB" id="A0A3D4V5P7"/>
<dbReference type="Pfam" id="PF13620">
    <property type="entry name" value="CarboxypepD_reg"/>
    <property type="match status" value="2"/>
</dbReference>
<feature type="chain" id="PRO_5017709928" description="TonB-dependent receptor plug domain-containing protein" evidence="1">
    <location>
        <begin position="26"/>
        <end position="485"/>
    </location>
</feature>